<dbReference type="GO" id="GO:0005737">
    <property type="term" value="C:cytoplasm"/>
    <property type="evidence" value="ECO:0007669"/>
    <property type="project" value="TreeGrafter"/>
</dbReference>
<dbReference type="PRINTS" id="PR00019">
    <property type="entry name" value="LEURICHRPT"/>
</dbReference>
<evidence type="ECO:0000313" key="4">
    <source>
        <dbReference type="Proteomes" id="UP001258017"/>
    </source>
</evidence>
<dbReference type="InterPro" id="IPR001611">
    <property type="entry name" value="Leu-rich_rpt"/>
</dbReference>
<dbReference type="PANTHER" id="PTHR48051:SF1">
    <property type="entry name" value="RAS SUPPRESSOR PROTEIN 1"/>
    <property type="match status" value="1"/>
</dbReference>
<dbReference type="Gene3D" id="3.80.10.10">
    <property type="entry name" value="Ribonuclease Inhibitor"/>
    <property type="match status" value="3"/>
</dbReference>
<dbReference type="AlphaFoldDB" id="A0AAD9REK6"/>
<accession>A0AAD9REK6</accession>
<evidence type="ECO:0000256" key="2">
    <source>
        <dbReference type="ARBA" id="ARBA00022737"/>
    </source>
</evidence>
<comment type="caution">
    <text evidence="3">The sequence shown here is derived from an EMBL/GenBank/DDBJ whole genome shotgun (WGS) entry which is preliminary data.</text>
</comment>
<dbReference type="PROSITE" id="PS51450">
    <property type="entry name" value="LRR"/>
    <property type="match status" value="6"/>
</dbReference>
<proteinExistence type="predicted"/>
<keyword evidence="4" id="KW-1185">Reference proteome</keyword>
<dbReference type="FunFam" id="3.80.10.10:FF:000116">
    <property type="entry name" value="Leucine-rich repeat-containing protein 40"/>
    <property type="match status" value="1"/>
</dbReference>
<keyword evidence="1" id="KW-0433">Leucine-rich repeat</keyword>
<keyword evidence="2" id="KW-0677">Repeat</keyword>
<dbReference type="SMART" id="SM00369">
    <property type="entry name" value="LRR_TYP"/>
    <property type="match status" value="12"/>
</dbReference>
<organism evidence="3 4">
    <name type="scientific">Odynerus spinipes</name>
    <dbReference type="NCBI Taxonomy" id="1348599"/>
    <lineage>
        <taxon>Eukaryota</taxon>
        <taxon>Metazoa</taxon>
        <taxon>Ecdysozoa</taxon>
        <taxon>Arthropoda</taxon>
        <taxon>Hexapoda</taxon>
        <taxon>Insecta</taxon>
        <taxon>Pterygota</taxon>
        <taxon>Neoptera</taxon>
        <taxon>Endopterygota</taxon>
        <taxon>Hymenoptera</taxon>
        <taxon>Apocrita</taxon>
        <taxon>Aculeata</taxon>
        <taxon>Vespoidea</taxon>
        <taxon>Vespidae</taxon>
        <taxon>Eumeninae</taxon>
        <taxon>Odynerus</taxon>
    </lineage>
</organism>
<dbReference type="InterPro" id="IPR032675">
    <property type="entry name" value="LRR_dom_sf"/>
</dbReference>
<reference evidence="3" key="1">
    <citation type="submission" date="2021-08" db="EMBL/GenBank/DDBJ databases">
        <authorList>
            <person name="Misof B."/>
            <person name="Oliver O."/>
            <person name="Podsiadlowski L."/>
            <person name="Donath A."/>
            <person name="Peters R."/>
            <person name="Mayer C."/>
            <person name="Rust J."/>
            <person name="Gunkel S."/>
            <person name="Lesny P."/>
            <person name="Martin S."/>
            <person name="Oeyen J.P."/>
            <person name="Petersen M."/>
            <person name="Panagiotis P."/>
            <person name="Wilbrandt J."/>
            <person name="Tanja T."/>
        </authorList>
    </citation>
    <scope>NUCLEOTIDE SEQUENCE</scope>
    <source>
        <strain evidence="3">GBR_01_08_01A</strain>
        <tissue evidence="3">Thorax + abdomen</tissue>
    </source>
</reference>
<dbReference type="SMART" id="SM00364">
    <property type="entry name" value="LRR_BAC"/>
    <property type="match status" value="10"/>
</dbReference>
<gene>
    <name evidence="3" type="ORF">KPH14_002582</name>
</gene>
<dbReference type="Proteomes" id="UP001258017">
    <property type="component" value="Unassembled WGS sequence"/>
</dbReference>
<reference evidence="3" key="2">
    <citation type="journal article" date="2023" name="Commun. Biol.">
        <title>Intrasexual cuticular hydrocarbon dimorphism in a wasp sheds light on hydrocarbon biosynthesis genes in Hymenoptera.</title>
        <authorList>
            <person name="Moris V.C."/>
            <person name="Podsiadlowski L."/>
            <person name="Martin S."/>
            <person name="Oeyen J.P."/>
            <person name="Donath A."/>
            <person name="Petersen M."/>
            <person name="Wilbrandt J."/>
            <person name="Misof B."/>
            <person name="Liedtke D."/>
            <person name="Thamm M."/>
            <person name="Scheiner R."/>
            <person name="Schmitt T."/>
            <person name="Niehuis O."/>
        </authorList>
    </citation>
    <scope>NUCLEOTIDE SEQUENCE</scope>
    <source>
        <strain evidence="3">GBR_01_08_01A</strain>
    </source>
</reference>
<dbReference type="EMBL" id="JAIFRP010000438">
    <property type="protein sequence ID" value="KAK2578306.1"/>
    <property type="molecule type" value="Genomic_DNA"/>
</dbReference>
<dbReference type="InterPro" id="IPR050216">
    <property type="entry name" value="LRR_domain-containing"/>
</dbReference>
<protein>
    <recommendedName>
        <fullName evidence="5">Leucine-rich repeat-containing protein 40</fullName>
    </recommendedName>
</protein>
<dbReference type="FunFam" id="3.80.10.10:FF:000193">
    <property type="entry name" value="Leucine-rich repeat-containing protein 40"/>
    <property type="match status" value="1"/>
</dbReference>
<dbReference type="InterPro" id="IPR003591">
    <property type="entry name" value="Leu-rich_rpt_typical-subtyp"/>
</dbReference>
<evidence type="ECO:0000256" key="1">
    <source>
        <dbReference type="ARBA" id="ARBA00022614"/>
    </source>
</evidence>
<evidence type="ECO:0000313" key="3">
    <source>
        <dbReference type="EMBL" id="KAK2578306.1"/>
    </source>
</evidence>
<dbReference type="SUPFAM" id="SSF52058">
    <property type="entry name" value="L domain-like"/>
    <property type="match status" value="2"/>
</dbReference>
<name>A0AAD9REK6_9HYME</name>
<dbReference type="Pfam" id="PF13855">
    <property type="entry name" value="LRR_8"/>
    <property type="match status" value="3"/>
</dbReference>
<evidence type="ECO:0008006" key="5">
    <source>
        <dbReference type="Google" id="ProtNLM"/>
    </source>
</evidence>
<sequence length="536" mass="61375">MFVYINLRRLPSRVWTINELTEDELKELHIELDYDHKEQRWWEQEPLKLLDLSCNSLTNIDAKIENLNDLSDLNLHNNLLQELPMKIGNLTRLMNLDLSYNKLEKLPAKFYSLQELRNLNLKYNILKELDTGITDLIMLSRLDLSHNNLTELPIGIGYLVRLILLDVSHNLLKNLPPDIMSMRALQKLIISFNQLEELPSLGELRKVETIMFQNNKLTTFPDLSGCVALKELHLSDNNITDINMLHLEEVRQLKTLILGNNNIKAIPEGIIQLINLEYLDLSNNNISLIPVCIGIMPNLKKFSIEGNNVQNVRADIIRCGTSRILKHLQQSVDTTSINVANSVSPNINTNVYPNKYMMKNTRMLSLAGHNLTELPTEVLEDAKAANVTLLDLIHLPEWIGERYERLQTLDLSKNYLLSLPPTIGLFKYLRDINISFNRFTELPEHIYEISTLETIEANDNLLTKIDASSLKKLKRLAVLNLANNNIDSVPAELGNLTNIRTLMLSGNCFKNPRQAILAKSTDEILAYLRNRIPQQS</sequence>
<dbReference type="PANTHER" id="PTHR48051">
    <property type="match status" value="1"/>
</dbReference>
<dbReference type="Pfam" id="PF00560">
    <property type="entry name" value="LRR_1"/>
    <property type="match status" value="1"/>
</dbReference>